<dbReference type="Pfam" id="PF00270">
    <property type="entry name" value="DEAD"/>
    <property type="match status" value="1"/>
</dbReference>
<evidence type="ECO:0000313" key="8">
    <source>
        <dbReference type="Proteomes" id="UP000787472"/>
    </source>
</evidence>
<dbReference type="InterPro" id="IPR011709">
    <property type="entry name" value="DEAD-box_helicase_OB_fold"/>
</dbReference>
<dbReference type="EC" id="3.6.4.13" evidence="7"/>
<protein>
    <submittedName>
        <fullName evidence="7">ATP-dependent RNA helicase HrpA</fullName>
        <ecNumber evidence="7">3.6.4.13</ecNumber>
    </submittedName>
</protein>
<dbReference type="SMART" id="SM00847">
    <property type="entry name" value="HA2"/>
    <property type="match status" value="1"/>
</dbReference>
<dbReference type="CDD" id="cd18791">
    <property type="entry name" value="SF2_C_RHA"/>
    <property type="match status" value="1"/>
</dbReference>
<dbReference type="NCBIfam" id="NF008348">
    <property type="entry name" value="PRK11131.1"/>
    <property type="match status" value="1"/>
</dbReference>
<dbReference type="SMART" id="SM00487">
    <property type="entry name" value="DEXDc"/>
    <property type="match status" value="1"/>
</dbReference>
<dbReference type="InterPro" id="IPR014001">
    <property type="entry name" value="Helicase_ATP-bd"/>
</dbReference>
<dbReference type="InterPro" id="IPR003593">
    <property type="entry name" value="AAA+_ATPase"/>
</dbReference>
<name>A0A9E5JSY1_9GAMM</name>
<dbReference type="Gene3D" id="3.40.50.300">
    <property type="entry name" value="P-loop containing nucleotide triphosphate hydrolases"/>
    <property type="match status" value="2"/>
</dbReference>
<dbReference type="NCBIfam" id="TIGR01967">
    <property type="entry name" value="DEAH_box_HrpA"/>
    <property type="match status" value="1"/>
</dbReference>
<proteinExistence type="predicted"/>
<dbReference type="EMBL" id="JAAONZ010000002">
    <property type="protein sequence ID" value="NHO64729.1"/>
    <property type="molecule type" value="Genomic_DNA"/>
</dbReference>
<dbReference type="GO" id="GO:0003723">
    <property type="term" value="F:RNA binding"/>
    <property type="evidence" value="ECO:0007669"/>
    <property type="project" value="TreeGrafter"/>
</dbReference>
<dbReference type="AlphaFoldDB" id="A0A9E5JSY1"/>
<dbReference type="PANTHER" id="PTHR18934:SF99">
    <property type="entry name" value="ATP-DEPENDENT RNA HELICASE DHX37-RELATED"/>
    <property type="match status" value="1"/>
</dbReference>
<dbReference type="Proteomes" id="UP000787472">
    <property type="component" value="Unassembled WGS sequence"/>
</dbReference>
<evidence type="ECO:0000259" key="5">
    <source>
        <dbReference type="PROSITE" id="PS51192"/>
    </source>
</evidence>
<feature type="domain" description="Helicase ATP-binding" evidence="5">
    <location>
        <begin position="69"/>
        <end position="232"/>
    </location>
</feature>
<feature type="domain" description="Helicase C-terminal" evidence="6">
    <location>
        <begin position="258"/>
        <end position="428"/>
    </location>
</feature>
<evidence type="ECO:0000256" key="4">
    <source>
        <dbReference type="ARBA" id="ARBA00022840"/>
    </source>
</evidence>
<dbReference type="Pfam" id="PF07717">
    <property type="entry name" value="OB_NTP_bind"/>
    <property type="match status" value="1"/>
</dbReference>
<dbReference type="Pfam" id="PF11898">
    <property type="entry name" value="DUF3418"/>
    <property type="match status" value="1"/>
</dbReference>
<keyword evidence="3 7" id="KW-0347">Helicase</keyword>
<dbReference type="InterPro" id="IPR011545">
    <property type="entry name" value="DEAD/DEAH_box_helicase_dom"/>
</dbReference>
<dbReference type="SUPFAM" id="SSF52540">
    <property type="entry name" value="P-loop containing nucleoside triphosphate hydrolases"/>
    <property type="match status" value="1"/>
</dbReference>
<dbReference type="InterPro" id="IPR027417">
    <property type="entry name" value="P-loop_NTPase"/>
</dbReference>
<dbReference type="GO" id="GO:0005524">
    <property type="term" value="F:ATP binding"/>
    <property type="evidence" value="ECO:0007669"/>
    <property type="project" value="UniProtKB-KW"/>
</dbReference>
<keyword evidence="4" id="KW-0067">ATP-binding</keyword>
<comment type="caution">
    <text evidence="7">The sequence shown here is derived from an EMBL/GenBank/DDBJ whole genome shotgun (WGS) entry which is preliminary data.</text>
</comment>
<dbReference type="Pfam" id="PF21010">
    <property type="entry name" value="HA2_C"/>
    <property type="match status" value="1"/>
</dbReference>
<dbReference type="SMART" id="SM00382">
    <property type="entry name" value="AAA"/>
    <property type="match status" value="1"/>
</dbReference>
<reference evidence="7" key="1">
    <citation type="submission" date="2020-03" db="EMBL/GenBank/DDBJ databases">
        <authorList>
            <person name="Guo F."/>
        </authorList>
    </citation>
    <scope>NUCLEOTIDE SEQUENCE</scope>
    <source>
        <strain evidence="7">JCM 30134</strain>
    </source>
</reference>
<dbReference type="PANTHER" id="PTHR18934">
    <property type="entry name" value="ATP-DEPENDENT RNA HELICASE"/>
    <property type="match status" value="1"/>
</dbReference>
<evidence type="ECO:0000313" key="7">
    <source>
        <dbReference type="EMBL" id="NHO64729.1"/>
    </source>
</evidence>
<dbReference type="Pfam" id="PF00271">
    <property type="entry name" value="Helicase_C"/>
    <property type="match status" value="1"/>
</dbReference>
<dbReference type="PROSITE" id="PS51194">
    <property type="entry name" value="HELICASE_CTER"/>
    <property type="match status" value="1"/>
</dbReference>
<evidence type="ECO:0000259" key="6">
    <source>
        <dbReference type="PROSITE" id="PS51194"/>
    </source>
</evidence>
<sequence>MGRDQHRLSRQLGQIKDRLKTGQSADQAIDKLRGGIERSVDLCRRRAEAVPTIEFPEELPVSGRREEIAKLIQENQVVILAGETGSGKTTQLPKICLELGRGVKGLIGHTQPRRIAARTVASRIAEELNTPLGQSVGYQVRFTDHSQDTSHIKLMTDGILLAEIQHDRYLNKYDTLIIDEAHERSLNIDFLLGYLKRVLPKRPDLKVIITSATIDLQRFSEHFDNAPVIEVSGRTFPVEVHYRPMADKDEDLYGAITDTVEEILQTEKSGTRRGGDILVFLSGEREIRETALALRRAEFPHLEVLPLYARLSLAEQNKVFNAHKGRRIVLSTNVAETSITVPGIRYVIDPGLARVSRYSFRSKIQRLPIEPISQASANQRKGRCGRVSEGVCYRLYDEQDFLNRPEFTDAEILRTNLAAVILQMLNLRIGEVRHFPFVDMPDPRLLSDGFKLLEELQAVDKHGKVNALGRQLMTLPVDPRLGRMVLAGAKLGCLREVLIVVSGMSIQDPRERPADKKQAADEKHRRFNDDHSDFIAYINLWNYVEQQRQDLSQNQYSKLCKKEFLSYLRLREWREIHHQLVTALKPLKLKQNTEPAAYEALHRALLTGLLGYVGNKAEDKEYLGARNRHFFIFPGSSQSKKSPKWLVAGQLLETSRLFAHQVAKIEPAWVLQAATHLVKRNQFEPHYDVKSGQVMAYERVTLYGLVLVEKQRVSFGSIDPKTAREVFIRAALVEERYRGKGPFFKHNQQLIAELHELEAKSRRRDILVDEESIYRFYDERVPADIVNLAGFEHWRKSVELDKERPQPHLLYLQRDYLMQHDASAITEAQFPAELNWQGLTFPLSYHFEPGHPEDGVSIQVPVAALHLVPEHRLDWLIPGILREKCIQLVKGLPKQWRKHFVPVPNYVDEALASLSPDDVPLTEALGHQLKRQTSVDIPQDQWQQVQVDDYYRFNIQVVDERGKVLAQGRDLATLRERYRDQLQQTLKSNDDSIERAGIVEWDFGELAKDIRLKRAGMSITAYPVLIDEKDSVALRLQDNPIEAEYLSRRGITRLALLHLQSNVKYLRKELLKGKDLGLTVVSLGKREAVVDDMIMAAVADACFSGELPRTQAAFLACIDAGRDQITARASELEKLMVTVLTEVVTIKKNIKSNKNALAIAVAAGDINQQLQRLIYPGFLFQTPQKWLQQYPRYLKAISLRLEKAPTQIQKDKVWTAEVDGLWEPWQQKLDKDGEAASYANEKLVQYRWMLEEYRVSLFAQTLKTLMPVSEKRLKKLWSET</sequence>
<keyword evidence="1" id="KW-0547">Nucleotide-binding</keyword>
<evidence type="ECO:0000256" key="1">
    <source>
        <dbReference type="ARBA" id="ARBA00022741"/>
    </source>
</evidence>
<dbReference type="PROSITE" id="PS51192">
    <property type="entry name" value="HELICASE_ATP_BIND_1"/>
    <property type="match status" value="1"/>
</dbReference>
<dbReference type="GO" id="GO:0003724">
    <property type="term" value="F:RNA helicase activity"/>
    <property type="evidence" value="ECO:0007669"/>
    <property type="project" value="UniProtKB-EC"/>
</dbReference>
<dbReference type="FunFam" id="3.40.50.300:FF:000575">
    <property type="entry name" value="ATP-dependent helicase hrpA"/>
    <property type="match status" value="1"/>
</dbReference>
<organism evidence="7 8">
    <name type="scientific">Pseudomaricurvus hydrocarbonicus</name>
    <dbReference type="NCBI Taxonomy" id="1470433"/>
    <lineage>
        <taxon>Bacteria</taxon>
        <taxon>Pseudomonadati</taxon>
        <taxon>Pseudomonadota</taxon>
        <taxon>Gammaproteobacteria</taxon>
        <taxon>Cellvibrionales</taxon>
        <taxon>Cellvibrionaceae</taxon>
        <taxon>Pseudomaricurvus</taxon>
    </lineage>
</organism>
<dbReference type="InterPro" id="IPR001650">
    <property type="entry name" value="Helicase_C-like"/>
</dbReference>
<keyword evidence="2 7" id="KW-0378">Hydrolase</keyword>
<dbReference type="SMART" id="SM00490">
    <property type="entry name" value="HELICc"/>
    <property type="match status" value="1"/>
</dbReference>
<evidence type="ECO:0000256" key="3">
    <source>
        <dbReference type="ARBA" id="ARBA00022806"/>
    </source>
</evidence>
<dbReference type="Gene3D" id="1.20.120.1080">
    <property type="match status" value="1"/>
</dbReference>
<dbReference type="FunFam" id="1.20.120.1080:FF:000005">
    <property type="entry name" value="ATP-dependent helicase HrpA"/>
    <property type="match status" value="1"/>
</dbReference>
<keyword evidence="8" id="KW-1185">Reference proteome</keyword>
<dbReference type="InterPro" id="IPR010222">
    <property type="entry name" value="RNA_helicase_HrpA"/>
</dbReference>
<gene>
    <name evidence="7" type="primary">hrpA</name>
    <name evidence="7" type="ORF">G8770_04110</name>
</gene>
<dbReference type="InterPro" id="IPR007502">
    <property type="entry name" value="Helicase-assoc_dom"/>
</dbReference>
<dbReference type="InterPro" id="IPR024590">
    <property type="entry name" value="HrpA_C"/>
</dbReference>
<accession>A0A9E5JSY1</accession>
<dbReference type="CDD" id="cd17989">
    <property type="entry name" value="DEXHc_HrpA"/>
    <property type="match status" value="1"/>
</dbReference>
<dbReference type="GO" id="GO:0016787">
    <property type="term" value="F:hydrolase activity"/>
    <property type="evidence" value="ECO:0007669"/>
    <property type="project" value="UniProtKB-KW"/>
</dbReference>
<evidence type="ECO:0000256" key="2">
    <source>
        <dbReference type="ARBA" id="ARBA00022801"/>
    </source>
</evidence>